<sequence>MRDRLESRLAELRQEYQLGEGQLRKLVEQEAGLRETLLRISGAMQMLQELLTSDEENTDGSGLQAADRPNGGTKGPQTETTGPDAVKVPS</sequence>
<reference evidence="3 4" key="1">
    <citation type="submission" date="2024-10" db="EMBL/GenBank/DDBJ databases">
        <title>The Natural Products Discovery Center: Release of the First 8490 Sequenced Strains for Exploring Actinobacteria Biosynthetic Diversity.</title>
        <authorList>
            <person name="Kalkreuter E."/>
            <person name="Kautsar S.A."/>
            <person name="Yang D."/>
            <person name="Bader C.D."/>
            <person name="Teijaro C.N."/>
            <person name="Fluegel L."/>
            <person name="Davis C.M."/>
            <person name="Simpson J.R."/>
            <person name="Lauterbach L."/>
            <person name="Steele A.D."/>
            <person name="Gui C."/>
            <person name="Meng S."/>
            <person name="Li G."/>
            <person name="Viehrig K."/>
            <person name="Ye F."/>
            <person name="Su P."/>
            <person name="Kiefer A.F."/>
            <person name="Nichols A."/>
            <person name="Cepeda A.J."/>
            <person name="Yan W."/>
            <person name="Fan B."/>
            <person name="Jiang Y."/>
            <person name="Adhikari A."/>
            <person name="Zheng C.-J."/>
            <person name="Schuster L."/>
            <person name="Cowan T.M."/>
            <person name="Smanski M.J."/>
            <person name="Chevrette M.G."/>
            <person name="De Carvalho L.P.S."/>
            <person name="Shen B."/>
        </authorList>
    </citation>
    <scope>NUCLEOTIDE SEQUENCE [LARGE SCALE GENOMIC DNA]</scope>
    <source>
        <strain evidence="3 4">NPDC012605</strain>
    </source>
</reference>
<feature type="coiled-coil region" evidence="1">
    <location>
        <begin position="2"/>
        <end position="29"/>
    </location>
</feature>
<evidence type="ECO:0000256" key="1">
    <source>
        <dbReference type="SAM" id="Coils"/>
    </source>
</evidence>
<evidence type="ECO:0000313" key="4">
    <source>
        <dbReference type="Proteomes" id="UP001602370"/>
    </source>
</evidence>
<comment type="caution">
    <text evidence="3">The sequence shown here is derived from an EMBL/GenBank/DDBJ whole genome shotgun (WGS) entry which is preliminary data.</text>
</comment>
<gene>
    <name evidence="3" type="ORF">ACFY8C_34030</name>
</gene>
<evidence type="ECO:0000313" key="3">
    <source>
        <dbReference type="EMBL" id="MFF5923300.1"/>
    </source>
</evidence>
<feature type="region of interest" description="Disordered" evidence="2">
    <location>
        <begin position="52"/>
        <end position="90"/>
    </location>
</feature>
<protein>
    <submittedName>
        <fullName evidence="3">Uncharacterized protein</fullName>
    </submittedName>
</protein>
<keyword evidence="4" id="KW-1185">Reference proteome</keyword>
<organism evidence="3 4">
    <name type="scientific">Streptomyces flavochromogenes</name>
    <dbReference type="NCBI Taxonomy" id="68199"/>
    <lineage>
        <taxon>Bacteria</taxon>
        <taxon>Bacillati</taxon>
        <taxon>Actinomycetota</taxon>
        <taxon>Actinomycetes</taxon>
        <taxon>Kitasatosporales</taxon>
        <taxon>Streptomycetaceae</taxon>
        <taxon>Streptomyces</taxon>
    </lineage>
</organism>
<dbReference type="Proteomes" id="UP001602370">
    <property type="component" value="Unassembled WGS sequence"/>
</dbReference>
<keyword evidence="1" id="KW-0175">Coiled coil</keyword>
<proteinExistence type="predicted"/>
<name>A0ABW6Y120_9ACTN</name>
<dbReference type="RefSeq" id="WP_037638681.1">
    <property type="nucleotide sequence ID" value="NZ_JBIBDZ010000013.1"/>
</dbReference>
<evidence type="ECO:0000256" key="2">
    <source>
        <dbReference type="SAM" id="MobiDB-lite"/>
    </source>
</evidence>
<dbReference type="EMBL" id="JBIBDZ010000013">
    <property type="protein sequence ID" value="MFF5923300.1"/>
    <property type="molecule type" value="Genomic_DNA"/>
</dbReference>
<accession>A0ABW6Y120</accession>